<dbReference type="SUPFAM" id="SSF81464">
    <property type="entry name" value="Cytochrome c oxidase subunit II-like, transmembrane region"/>
    <property type="match status" value="1"/>
</dbReference>
<evidence type="ECO:0000256" key="17">
    <source>
        <dbReference type="PROSITE-ProRule" id="PRU00433"/>
    </source>
</evidence>
<dbReference type="AlphaFoldDB" id="A0A857J3D3"/>
<evidence type="ECO:0000256" key="18">
    <source>
        <dbReference type="SAM" id="Phobius"/>
    </source>
</evidence>
<keyword evidence="11 17" id="KW-0408">Iron</keyword>
<evidence type="ECO:0000256" key="13">
    <source>
        <dbReference type="ARBA" id="ARBA00023136"/>
    </source>
</evidence>
<comment type="similarity">
    <text evidence="3">Belongs to the cytochrome c oxidase subunit 2 family.</text>
</comment>
<evidence type="ECO:0000259" key="19">
    <source>
        <dbReference type="PROSITE" id="PS50857"/>
    </source>
</evidence>
<feature type="domain" description="Cytochrome c" evidence="20">
    <location>
        <begin position="205"/>
        <end position="299"/>
    </location>
</feature>
<comment type="subcellular location">
    <subcellularLocation>
        <location evidence="1">Membrane</location>
        <topology evidence="1">Multi-pass membrane protein</topology>
    </subcellularLocation>
    <subcellularLocation>
        <location evidence="2">Periplasm</location>
    </subcellularLocation>
</comment>
<evidence type="ECO:0000256" key="4">
    <source>
        <dbReference type="ARBA" id="ARBA00022448"/>
    </source>
</evidence>
<evidence type="ECO:0000256" key="12">
    <source>
        <dbReference type="ARBA" id="ARBA00023008"/>
    </source>
</evidence>
<evidence type="ECO:0000256" key="14">
    <source>
        <dbReference type="ARBA" id="ARBA00024688"/>
    </source>
</evidence>
<dbReference type="SUPFAM" id="SSF46626">
    <property type="entry name" value="Cytochrome c"/>
    <property type="match status" value="1"/>
</dbReference>
<dbReference type="CDD" id="cd13915">
    <property type="entry name" value="CuRO_HCO_II_like_2"/>
    <property type="match status" value="1"/>
</dbReference>
<proteinExistence type="inferred from homology"/>
<dbReference type="InterPro" id="IPR009056">
    <property type="entry name" value="Cyt_c-like_dom"/>
</dbReference>
<dbReference type="NCBIfam" id="TIGR02866">
    <property type="entry name" value="CoxB"/>
    <property type="match status" value="1"/>
</dbReference>
<dbReference type="PANTHER" id="PTHR22888">
    <property type="entry name" value="CYTOCHROME C OXIDASE, SUBUNIT II"/>
    <property type="match status" value="1"/>
</dbReference>
<evidence type="ECO:0000256" key="7">
    <source>
        <dbReference type="ARBA" id="ARBA00022692"/>
    </source>
</evidence>
<accession>A0A857J3D3</accession>
<dbReference type="Gene3D" id="2.60.40.420">
    <property type="entry name" value="Cupredoxins - blue copper proteins"/>
    <property type="match status" value="1"/>
</dbReference>
<dbReference type="GO" id="GO:0004129">
    <property type="term" value="F:cytochrome-c oxidase activity"/>
    <property type="evidence" value="ECO:0007669"/>
    <property type="project" value="UniProtKB-EC"/>
</dbReference>
<evidence type="ECO:0000313" key="22">
    <source>
        <dbReference type="Proteomes" id="UP000464787"/>
    </source>
</evidence>
<keyword evidence="5 17" id="KW-0349">Heme</keyword>
<evidence type="ECO:0000313" key="21">
    <source>
        <dbReference type="EMBL" id="QHI97378.1"/>
    </source>
</evidence>
<feature type="domain" description="Cytochrome oxidase subunit II copper A binding" evidence="19">
    <location>
        <begin position="88"/>
        <end position="199"/>
    </location>
</feature>
<dbReference type="InterPro" id="IPR045187">
    <property type="entry name" value="CcO_II"/>
</dbReference>
<dbReference type="InterPro" id="IPR014222">
    <property type="entry name" value="Cyt_c_oxidase_su2"/>
</dbReference>
<dbReference type="InterPro" id="IPR036909">
    <property type="entry name" value="Cyt_c-like_dom_sf"/>
</dbReference>
<keyword evidence="4" id="KW-0813">Transport</keyword>
<protein>
    <recommendedName>
        <fullName evidence="15">Cytochrome aa3 subunit 2</fullName>
    </recommendedName>
</protein>
<keyword evidence="22" id="KW-1185">Reference proteome</keyword>
<evidence type="ECO:0000256" key="8">
    <source>
        <dbReference type="ARBA" id="ARBA00022723"/>
    </source>
</evidence>
<dbReference type="SUPFAM" id="SSF49503">
    <property type="entry name" value="Cupredoxins"/>
    <property type="match status" value="1"/>
</dbReference>
<keyword evidence="7 18" id="KW-0812">Transmembrane</keyword>
<dbReference type="GO" id="GO:0042773">
    <property type="term" value="P:ATP synthesis coupled electron transport"/>
    <property type="evidence" value="ECO:0007669"/>
    <property type="project" value="TreeGrafter"/>
</dbReference>
<evidence type="ECO:0000256" key="16">
    <source>
        <dbReference type="ARBA" id="ARBA00047816"/>
    </source>
</evidence>
<dbReference type="GO" id="GO:0016491">
    <property type="term" value="F:oxidoreductase activity"/>
    <property type="evidence" value="ECO:0007669"/>
    <property type="project" value="UniProtKB-KW"/>
</dbReference>
<evidence type="ECO:0000256" key="3">
    <source>
        <dbReference type="ARBA" id="ARBA00007866"/>
    </source>
</evidence>
<dbReference type="Proteomes" id="UP000464787">
    <property type="component" value="Chromosome"/>
</dbReference>
<keyword evidence="9" id="KW-0249">Electron transport</keyword>
<reference evidence="21 22" key="1">
    <citation type="submission" date="2020-01" db="EMBL/GenBank/DDBJ databases">
        <title>Genome sequencing of strain KACC 21265.</title>
        <authorList>
            <person name="Heo J."/>
            <person name="Kim S.-J."/>
            <person name="Kim J.-S."/>
            <person name="Hong S.-B."/>
            <person name="Kwon S.-W."/>
        </authorList>
    </citation>
    <scope>NUCLEOTIDE SEQUENCE [LARGE SCALE GENOMIC DNA]</scope>
    <source>
        <strain evidence="21 22">KACC 21265</strain>
    </source>
</reference>
<feature type="transmembrane region" description="Helical" evidence="18">
    <location>
        <begin position="58"/>
        <end position="81"/>
    </location>
</feature>
<dbReference type="GO" id="GO:0005507">
    <property type="term" value="F:copper ion binding"/>
    <property type="evidence" value="ECO:0007669"/>
    <property type="project" value="InterPro"/>
</dbReference>
<dbReference type="GO" id="GO:0042597">
    <property type="term" value="C:periplasmic space"/>
    <property type="evidence" value="ECO:0007669"/>
    <property type="project" value="UniProtKB-SubCell"/>
</dbReference>
<keyword evidence="6" id="KW-0679">Respiratory chain</keyword>
<evidence type="ECO:0000256" key="5">
    <source>
        <dbReference type="ARBA" id="ARBA00022617"/>
    </source>
</evidence>
<evidence type="ECO:0000256" key="15">
    <source>
        <dbReference type="ARBA" id="ARBA00031399"/>
    </source>
</evidence>
<evidence type="ECO:0000256" key="1">
    <source>
        <dbReference type="ARBA" id="ARBA00004141"/>
    </source>
</evidence>
<dbReference type="PROSITE" id="PS51007">
    <property type="entry name" value="CYTC"/>
    <property type="match status" value="1"/>
</dbReference>
<evidence type="ECO:0000259" key="20">
    <source>
        <dbReference type="PROSITE" id="PS51007"/>
    </source>
</evidence>
<sequence>MSASTTGVQTDALFIAMVLLCGGMALLLAGIIVFFAVRYRAGSSANRERPPSHANGLEAAWTLLPLLLFLGVFAWAAWVYVGQRQPPADALPVYVTGKQWMWKLQHPGGRREINELHVPLGQPVRLVMTSEDAIHSFYVPAFRVKQDVLPGRYSYLWFTATRLGDFRLFCAEYCGSEHSAMVGRVVVMQPADYARWLQAGPAEPGLAERGARLYREHGCSGCHDAGSIVRAPSLDNIFGRTVHLQDGRERRADETYLRDAMLLPAQDIVAGYAPQMPTYAGQLSEEDIQALIAFLSQPRATP</sequence>
<dbReference type="Pfam" id="PF00116">
    <property type="entry name" value="COX2"/>
    <property type="match status" value="1"/>
</dbReference>
<gene>
    <name evidence="21" type="primary">coxB</name>
    <name evidence="21" type="ORF">GT347_04900</name>
</gene>
<keyword evidence="13 18" id="KW-0472">Membrane</keyword>
<keyword evidence="8 17" id="KW-0479">Metal-binding</keyword>
<dbReference type="InterPro" id="IPR036257">
    <property type="entry name" value="Cyt_c_oxidase_su2_TM_sf"/>
</dbReference>
<dbReference type="RefSeq" id="WP_160550896.1">
    <property type="nucleotide sequence ID" value="NZ_CP047650.1"/>
</dbReference>
<evidence type="ECO:0000256" key="9">
    <source>
        <dbReference type="ARBA" id="ARBA00022982"/>
    </source>
</evidence>
<keyword evidence="12" id="KW-0186">Copper</keyword>
<evidence type="ECO:0000256" key="2">
    <source>
        <dbReference type="ARBA" id="ARBA00004418"/>
    </source>
</evidence>
<dbReference type="PROSITE" id="PS50857">
    <property type="entry name" value="COX2_CUA"/>
    <property type="match status" value="1"/>
</dbReference>
<name>A0A857J3D3_9BURK</name>
<dbReference type="GO" id="GO:0016020">
    <property type="term" value="C:membrane"/>
    <property type="evidence" value="ECO:0007669"/>
    <property type="project" value="UniProtKB-SubCell"/>
</dbReference>
<dbReference type="Pfam" id="PF00034">
    <property type="entry name" value="Cytochrom_C"/>
    <property type="match status" value="1"/>
</dbReference>
<evidence type="ECO:0000256" key="6">
    <source>
        <dbReference type="ARBA" id="ARBA00022660"/>
    </source>
</evidence>
<dbReference type="PANTHER" id="PTHR22888:SF9">
    <property type="entry name" value="CYTOCHROME C OXIDASE SUBUNIT 2"/>
    <property type="match status" value="1"/>
</dbReference>
<organism evidence="21 22">
    <name type="scientific">Xylophilus rhododendri</name>
    <dbReference type="NCBI Taxonomy" id="2697032"/>
    <lineage>
        <taxon>Bacteria</taxon>
        <taxon>Pseudomonadati</taxon>
        <taxon>Pseudomonadota</taxon>
        <taxon>Betaproteobacteria</taxon>
        <taxon>Burkholderiales</taxon>
        <taxon>Xylophilus</taxon>
    </lineage>
</organism>
<dbReference type="EMBL" id="CP047650">
    <property type="protein sequence ID" value="QHI97378.1"/>
    <property type="molecule type" value="Genomic_DNA"/>
</dbReference>
<feature type="transmembrane region" description="Helical" evidence="18">
    <location>
        <begin position="12"/>
        <end position="37"/>
    </location>
</feature>
<dbReference type="GO" id="GO:0020037">
    <property type="term" value="F:heme binding"/>
    <property type="evidence" value="ECO:0007669"/>
    <property type="project" value="InterPro"/>
</dbReference>
<evidence type="ECO:0000256" key="11">
    <source>
        <dbReference type="ARBA" id="ARBA00023004"/>
    </source>
</evidence>
<keyword evidence="10 18" id="KW-1133">Transmembrane helix</keyword>
<dbReference type="KEGG" id="xyk:GT347_04900"/>
<dbReference type="Gene3D" id="1.10.287.90">
    <property type="match status" value="1"/>
</dbReference>
<dbReference type="InterPro" id="IPR008972">
    <property type="entry name" value="Cupredoxin"/>
</dbReference>
<comment type="function">
    <text evidence="14">Subunits I and II form the functional core of the enzyme complex. Electrons originating in cytochrome c are transferred via heme a and Cu(A) to the binuclear center formed by heme a3 and Cu(B).</text>
</comment>
<evidence type="ECO:0000256" key="10">
    <source>
        <dbReference type="ARBA" id="ARBA00022989"/>
    </source>
</evidence>
<keyword evidence="21" id="KW-0560">Oxidoreductase</keyword>
<dbReference type="InterPro" id="IPR002429">
    <property type="entry name" value="CcO_II-like_C"/>
</dbReference>
<comment type="catalytic activity">
    <reaction evidence="16">
        <text>4 Fe(II)-[cytochrome c] + O2 + 8 H(+)(in) = 4 Fe(III)-[cytochrome c] + 2 H2O + 4 H(+)(out)</text>
        <dbReference type="Rhea" id="RHEA:11436"/>
        <dbReference type="Rhea" id="RHEA-COMP:10350"/>
        <dbReference type="Rhea" id="RHEA-COMP:14399"/>
        <dbReference type="ChEBI" id="CHEBI:15377"/>
        <dbReference type="ChEBI" id="CHEBI:15378"/>
        <dbReference type="ChEBI" id="CHEBI:15379"/>
        <dbReference type="ChEBI" id="CHEBI:29033"/>
        <dbReference type="ChEBI" id="CHEBI:29034"/>
        <dbReference type="EC" id="7.1.1.9"/>
    </reaction>
</comment>